<sequence>MLDGGGQLGRLGPVHRVDFVNREQQAGTVTVQQADQVGDALAQPGLVFRRELGGDPEPGGLEPGDDAVGPARPAIGFRR</sequence>
<protein>
    <submittedName>
        <fullName evidence="2">Uncharacterized protein</fullName>
    </submittedName>
</protein>
<proteinExistence type="predicted"/>
<gene>
    <name evidence="2" type="ORF">GCM10023081_14480</name>
</gene>
<dbReference type="EMBL" id="BAABEO010000009">
    <property type="protein sequence ID" value="GAA3677290.1"/>
    <property type="molecule type" value="Genomic_DNA"/>
</dbReference>
<evidence type="ECO:0000313" key="3">
    <source>
        <dbReference type="Proteomes" id="UP001500752"/>
    </source>
</evidence>
<keyword evidence="3" id="KW-1185">Reference proteome</keyword>
<evidence type="ECO:0000313" key="2">
    <source>
        <dbReference type="EMBL" id="GAA3677290.1"/>
    </source>
</evidence>
<name>A0ABP7C5N3_9MICC</name>
<organism evidence="2 3">
    <name type="scientific">Arthrobacter ginkgonis</name>
    <dbReference type="NCBI Taxonomy" id="1630594"/>
    <lineage>
        <taxon>Bacteria</taxon>
        <taxon>Bacillati</taxon>
        <taxon>Actinomycetota</taxon>
        <taxon>Actinomycetes</taxon>
        <taxon>Micrococcales</taxon>
        <taxon>Micrococcaceae</taxon>
        <taxon>Arthrobacter</taxon>
    </lineage>
</organism>
<feature type="region of interest" description="Disordered" evidence="1">
    <location>
        <begin position="45"/>
        <end position="79"/>
    </location>
</feature>
<reference evidence="3" key="1">
    <citation type="journal article" date="2019" name="Int. J. Syst. Evol. Microbiol.">
        <title>The Global Catalogue of Microorganisms (GCM) 10K type strain sequencing project: providing services to taxonomists for standard genome sequencing and annotation.</title>
        <authorList>
            <consortium name="The Broad Institute Genomics Platform"/>
            <consortium name="The Broad Institute Genome Sequencing Center for Infectious Disease"/>
            <person name="Wu L."/>
            <person name="Ma J."/>
        </authorList>
    </citation>
    <scope>NUCLEOTIDE SEQUENCE [LARGE SCALE GENOMIC DNA]</scope>
    <source>
        <strain evidence="3">JCM 30742</strain>
    </source>
</reference>
<comment type="caution">
    <text evidence="2">The sequence shown here is derived from an EMBL/GenBank/DDBJ whole genome shotgun (WGS) entry which is preliminary data.</text>
</comment>
<accession>A0ABP7C5N3</accession>
<dbReference type="Proteomes" id="UP001500752">
    <property type="component" value="Unassembled WGS sequence"/>
</dbReference>
<evidence type="ECO:0000256" key="1">
    <source>
        <dbReference type="SAM" id="MobiDB-lite"/>
    </source>
</evidence>